<dbReference type="Proteomes" id="UP000593578">
    <property type="component" value="Unassembled WGS sequence"/>
</dbReference>
<organism evidence="1 2">
    <name type="scientific">Gossypium raimondii</name>
    <name type="common">Peruvian cotton</name>
    <name type="synonym">Gossypium klotzschianum subsp. raimondii</name>
    <dbReference type="NCBI Taxonomy" id="29730"/>
    <lineage>
        <taxon>Eukaryota</taxon>
        <taxon>Viridiplantae</taxon>
        <taxon>Streptophyta</taxon>
        <taxon>Embryophyta</taxon>
        <taxon>Tracheophyta</taxon>
        <taxon>Spermatophyta</taxon>
        <taxon>Magnoliopsida</taxon>
        <taxon>eudicotyledons</taxon>
        <taxon>Gunneridae</taxon>
        <taxon>Pentapetalae</taxon>
        <taxon>rosids</taxon>
        <taxon>malvids</taxon>
        <taxon>Malvales</taxon>
        <taxon>Malvaceae</taxon>
        <taxon>Malvoideae</taxon>
        <taxon>Gossypium</taxon>
    </lineage>
</organism>
<proteinExistence type="predicted"/>
<evidence type="ECO:0000313" key="1">
    <source>
        <dbReference type="EMBL" id="MBA0598517.1"/>
    </source>
</evidence>
<name>A0A7J8QAE7_GOSRA</name>
<sequence>MVAATSTAVATSSSSAALTVENAVPRISRSRDFL</sequence>
<protein>
    <submittedName>
        <fullName evidence="1">Uncharacterized protein</fullName>
    </submittedName>
</protein>
<dbReference type="EMBL" id="JABEZZ010000010">
    <property type="protein sequence ID" value="MBA0598517.1"/>
    <property type="molecule type" value="Genomic_DNA"/>
</dbReference>
<gene>
    <name evidence="1" type="ORF">Gorai_008276</name>
</gene>
<accession>A0A7J8QAE7</accession>
<dbReference type="AlphaFoldDB" id="A0A7J8QAE7"/>
<evidence type="ECO:0000313" key="2">
    <source>
        <dbReference type="Proteomes" id="UP000593578"/>
    </source>
</evidence>
<comment type="caution">
    <text evidence="1">The sequence shown here is derived from an EMBL/GenBank/DDBJ whole genome shotgun (WGS) entry which is preliminary data.</text>
</comment>
<reference evidence="1 2" key="1">
    <citation type="journal article" date="2019" name="Genome Biol. Evol.">
        <title>Insights into the evolution of the New World diploid cottons (Gossypium, subgenus Houzingenia) based on genome sequencing.</title>
        <authorList>
            <person name="Grover C.E."/>
            <person name="Arick M.A. 2nd"/>
            <person name="Thrash A."/>
            <person name="Conover J.L."/>
            <person name="Sanders W.S."/>
            <person name="Peterson D.G."/>
            <person name="Frelichowski J.E."/>
            <person name="Scheffler J.A."/>
            <person name="Scheffler B.E."/>
            <person name="Wendel J.F."/>
        </authorList>
    </citation>
    <scope>NUCLEOTIDE SEQUENCE [LARGE SCALE GENOMIC DNA]</scope>
    <source>
        <strain evidence="1">8</strain>
        <tissue evidence="1">Leaf</tissue>
    </source>
</reference>